<keyword evidence="2" id="KW-0964">Secreted</keyword>
<evidence type="ECO:0000313" key="5">
    <source>
        <dbReference type="Ensembl" id="ENSGMOP00000043167.1"/>
    </source>
</evidence>
<keyword evidence="6" id="KW-1185">Reference proteome</keyword>
<evidence type="ECO:0000259" key="4">
    <source>
        <dbReference type="PROSITE" id="PS50189"/>
    </source>
</evidence>
<protein>
    <recommendedName>
        <fullName evidence="4">NTR domain-containing protein</fullName>
    </recommendedName>
</protein>
<name>A0A8C5BBP3_GADMO</name>
<dbReference type="InterPro" id="IPR001134">
    <property type="entry name" value="Netrin_domain"/>
</dbReference>
<accession>A0A8C5BBP3</accession>
<dbReference type="Gene3D" id="2.40.50.120">
    <property type="match status" value="1"/>
</dbReference>
<dbReference type="Proteomes" id="UP000694546">
    <property type="component" value="Chromosome 6"/>
</dbReference>
<reference evidence="5" key="2">
    <citation type="submission" date="2025-09" db="UniProtKB">
        <authorList>
            <consortium name="Ensembl"/>
        </authorList>
    </citation>
    <scope>IDENTIFICATION</scope>
</reference>
<dbReference type="SMART" id="SM00643">
    <property type="entry name" value="C345C"/>
    <property type="match status" value="1"/>
</dbReference>
<evidence type="ECO:0000256" key="3">
    <source>
        <dbReference type="ARBA" id="ARBA00023157"/>
    </source>
</evidence>
<dbReference type="Pfam" id="PF01759">
    <property type="entry name" value="NTR"/>
    <property type="match status" value="1"/>
</dbReference>
<evidence type="ECO:0000256" key="1">
    <source>
        <dbReference type="ARBA" id="ARBA00004613"/>
    </source>
</evidence>
<dbReference type="GeneTree" id="ENSGT00940000155739"/>
<keyword evidence="3" id="KW-1015">Disulfide bond</keyword>
<sequence>AVFILILPDLLSEFLVEVLDVSFKSNFRLYNTNVVRLLKSSKDTRVAAHSRRVFANRLQCREQLEVGQQYLIMGKDGSTTDSHGEMQYLLDSTTWVELVPDAQKCASSRRYELNLRRLGRHDSPSQGCIATAMLHSFS</sequence>
<dbReference type="AlphaFoldDB" id="A0A8C5BBP3"/>
<evidence type="ECO:0000313" key="6">
    <source>
        <dbReference type="Proteomes" id="UP000694546"/>
    </source>
</evidence>
<organism evidence="5 6">
    <name type="scientific">Gadus morhua</name>
    <name type="common">Atlantic cod</name>
    <dbReference type="NCBI Taxonomy" id="8049"/>
    <lineage>
        <taxon>Eukaryota</taxon>
        <taxon>Metazoa</taxon>
        <taxon>Chordata</taxon>
        <taxon>Craniata</taxon>
        <taxon>Vertebrata</taxon>
        <taxon>Euteleostomi</taxon>
        <taxon>Actinopterygii</taxon>
        <taxon>Neopterygii</taxon>
        <taxon>Teleostei</taxon>
        <taxon>Neoteleostei</taxon>
        <taxon>Acanthomorphata</taxon>
        <taxon>Zeiogadaria</taxon>
        <taxon>Gadariae</taxon>
        <taxon>Gadiformes</taxon>
        <taxon>Gadoidei</taxon>
        <taxon>Gadidae</taxon>
        <taxon>Gadus</taxon>
    </lineage>
</organism>
<dbReference type="InterPro" id="IPR018933">
    <property type="entry name" value="Netrin_module_non-TIMP"/>
</dbReference>
<dbReference type="PROSITE" id="PS50189">
    <property type="entry name" value="NTR"/>
    <property type="match status" value="1"/>
</dbReference>
<dbReference type="SUPFAM" id="SSF50242">
    <property type="entry name" value="TIMP-like"/>
    <property type="match status" value="1"/>
</dbReference>
<proteinExistence type="predicted"/>
<feature type="domain" description="NTR" evidence="4">
    <location>
        <begin position="1"/>
        <end position="128"/>
    </location>
</feature>
<dbReference type="GO" id="GO:0005576">
    <property type="term" value="C:extracellular region"/>
    <property type="evidence" value="ECO:0007669"/>
    <property type="project" value="UniProtKB-SubCell"/>
</dbReference>
<reference evidence="5" key="1">
    <citation type="submission" date="2025-08" db="UniProtKB">
        <authorList>
            <consortium name="Ensembl"/>
        </authorList>
    </citation>
    <scope>IDENTIFICATION</scope>
</reference>
<evidence type="ECO:0000256" key="2">
    <source>
        <dbReference type="ARBA" id="ARBA00022525"/>
    </source>
</evidence>
<comment type="subcellular location">
    <subcellularLocation>
        <location evidence="1">Secreted</location>
    </subcellularLocation>
</comment>
<dbReference type="InterPro" id="IPR008993">
    <property type="entry name" value="TIMP-like_OB-fold"/>
</dbReference>
<dbReference type="Ensembl" id="ENSGMOT00000075637.1">
    <property type="protein sequence ID" value="ENSGMOP00000043167.1"/>
    <property type="gene ID" value="ENSGMOG00000009420.2"/>
</dbReference>